<dbReference type="Pfam" id="PF02020">
    <property type="entry name" value="W2"/>
    <property type="match status" value="1"/>
</dbReference>
<dbReference type="GO" id="GO:0005851">
    <property type="term" value="C:eukaryotic translation initiation factor 2B complex"/>
    <property type="evidence" value="ECO:0007669"/>
    <property type="project" value="TreeGrafter"/>
</dbReference>
<dbReference type="SUPFAM" id="SSF48371">
    <property type="entry name" value="ARM repeat"/>
    <property type="match status" value="1"/>
</dbReference>
<evidence type="ECO:0000256" key="3">
    <source>
        <dbReference type="ARBA" id="ARBA00022490"/>
    </source>
</evidence>
<feature type="region of interest" description="Disordered" evidence="7">
    <location>
        <begin position="806"/>
        <end position="849"/>
    </location>
</feature>
<dbReference type="PANTHER" id="PTHR45887">
    <property type="entry name" value="TRANSLATION INITIATION FACTOR EIF-2B SUBUNIT EPSILON"/>
    <property type="match status" value="1"/>
</dbReference>
<name>A0A507C2A9_9FUNG</name>
<feature type="domain" description="W2" evidence="8">
    <location>
        <begin position="843"/>
        <end position="1008"/>
    </location>
</feature>
<dbReference type="InterPro" id="IPR056764">
    <property type="entry name" value="LbH_EIF2B3/5"/>
</dbReference>
<protein>
    <recommendedName>
        <fullName evidence="4">Translation initiation factor eIF2B subunit epsilon</fullName>
    </recommendedName>
    <alternativeName>
        <fullName evidence="5">eIF2B GDP-GTP exchange factor subunit epsilon</fullName>
    </alternativeName>
</protein>
<dbReference type="InterPro" id="IPR028043">
    <property type="entry name" value="PAAT-like"/>
</dbReference>
<dbReference type="STRING" id="1806994.A0A507C2A9"/>
<feature type="compositionally biased region" description="Acidic residues" evidence="7">
    <location>
        <begin position="815"/>
        <end position="833"/>
    </location>
</feature>
<dbReference type="PANTHER" id="PTHR45887:SF1">
    <property type="entry name" value="TRANSLATION INITIATION FACTOR EIF-2B SUBUNIT EPSILON"/>
    <property type="match status" value="1"/>
</dbReference>
<evidence type="ECO:0000256" key="4">
    <source>
        <dbReference type="ARBA" id="ARBA00044144"/>
    </source>
</evidence>
<dbReference type="InterPro" id="IPR016024">
    <property type="entry name" value="ARM-type_fold"/>
</dbReference>
<dbReference type="SMART" id="SM00515">
    <property type="entry name" value="eIF5C"/>
    <property type="match status" value="1"/>
</dbReference>
<organism evidence="9 10">
    <name type="scientific">Synchytrium microbalum</name>
    <dbReference type="NCBI Taxonomy" id="1806994"/>
    <lineage>
        <taxon>Eukaryota</taxon>
        <taxon>Fungi</taxon>
        <taxon>Fungi incertae sedis</taxon>
        <taxon>Chytridiomycota</taxon>
        <taxon>Chytridiomycota incertae sedis</taxon>
        <taxon>Chytridiomycetes</taxon>
        <taxon>Synchytriales</taxon>
        <taxon>Synchytriaceae</taxon>
        <taxon>Synchytrium</taxon>
    </lineage>
</organism>
<comment type="subunit">
    <text evidence="6">Component of the translation initiation factor 2B (eIF2B) complex which is a heterodecamer of two sets of five different subunits: alpha, beta, gamma, delta and epsilon. Subunits alpha, beta and delta comprise a regulatory subcomplex and subunits epsilon and gamma comprise a catalytic subcomplex. Within the complex, the hexameric regulatory complex resides at the center, with the two heterodimeric catalytic subcomplexes bound on opposite sides.</text>
</comment>
<dbReference type="GO" id="GO:0031369">
    <property type="term" value="F:translation initiation factor binding"/>
    <property type="evidence" value="ECO:0007669"/>
    <property type="project" value="InterPro"/>
</dbReference>
<evidence type="ECO:0000313" key="10">
    <source>
        <dbReference type="Proteomes" id="UP000319731"/>
    </source>
</evidence>
<dbReference type="AlphaFoldDB" id="A0A507C2A9"/>
<dbReference type="CDD" id="cd11558">
    <property type="entry name" value="W2_eIF2B_epsilon"/>
    <property type="match status" value="1"/>
</dbReference>
<dbReference type="SUPFAM" id="SSF53448">
    <property type="entry name" value="Nucleotide-diphospho-sugar transferases"/>
    <property type="match status" value="1"/>
</dbReference>
<dbReference type="Gene3D" id="1.25.40.180">
    <property type="match status" value="1"/>
</dbReference>
<comment type="similarity">
    <text evidence="2">Belongs to the eIF-2B gamma/epsilon subunits family.</text>
</comment>
<keyword evidence="10" id="KW-1185">Reference proteome</keyword>
<evidence type="ECO:0000256" key="1">
    <source>
        <dbReference type="ARBA" id="ARBA00004514"/>
    </source>
</evidence>
<gene>
    <name evidence="9" type="ORF">SmJEL517_g04659</name>
</gene>
<dbReference type="InterPro" id="IPR029044">
    <property type="entry name" value="Nucleotide-diphossugar_trans"/>
</dbReference>
<dbReference type="GeneID" id="42005884"/>
<evidence type="ECO:0000256" key="6">
    <source>
        <dbReference type="ARBA" id="ARBA00046432"/>
    </source>
</evidence>
<proteinExistence type="inferred from homology"/>
<evidence type="ECO:0000256" key="2">
    <source>
        <dbReference type="ARBA" id="ARBA00007878"/>
    </source>
</evidence>
<dbReference type="Gene3D" id="3.90.550.10">
    <property type="entry name" value="Spore Coat Polysaccharide Biosynthesis Protein SpsA, Chain A"/>
    <property type="match status" value="1"/>
</dbReference>
<accession>A0A507C2A9</accession>
<keyword evidence="3" id="KW-0963">Cytoplasm</keyword>
<dbReference type="GO" id="GO:0003743">
    <property type="term" value="F:translation initiation factor activity"/>
    <property type="evidence" value="ECO:0007669"/>
    <property type="project" value="TreeGrafter"/>
</dbReference>
<dbReference type="PROSITE" id="PS51363">
    <property type="entry name" value="W2"/>
    <property type="match status" value="1"/>
</dbReference>
<sequence length="1012" mass="112861">MAANSDIPSSAGLLPHLDVSGWVCDGDLQKLLNQDETGDSALSYVVMSPPTSTKTSPSAQKCTLHICMPLNYVMNLRKMVVISSTRVLEVFSEDNYVSTVQGQLVDESDDDEEPVFSAVLPIELTTHKLSIRFPSIRPLNNKATPSLTLYAVSLKYDASPSTADPRDLHSMDISLMKMMESLRVNAAPAPIIQPALAPETVALLKQDMMMELDKRIDRLQRRIDERFDRLEAMLMGSRLQTSNGVGSSRLNGSKDVVAPNGASSLREDALTPLGVIQSTYASLESGFYGSIAKRQPIAMPPKQNSNKNIESEEVLQAIVVADSFNNRFQPLTQDEPRCLLPLVNVPLLEYTLEFLAVGGVQEIYVLTCAHADKIKDYIRKSKWNRAPTKITTVETLGLRSMGDALREVDRKGLVKSDFILISGDVVSNMSLEKALATHKARRAKDKNSIMTMLVPTIAQGKFNVNQYPARGEEALFIIDAKTHECVHYEPLEVYPPKSKIELELEWFQKHPDLQVRNDLIDCQIDICSLDVPALFQENFDYQHIRTDFVRGVLESDVLTSTIHCYVLEDEYAARVRSTHSYDSVSKDIIGRWAYPMVPDSNIADDTLYYMSRRHVYLENPVFLTRSAVLSSRVCVGSHTSVESDTNVSESVIGRNCKIGEKVTIDGSYIWDNTEIKAKSRIQQCIIGRGVKIHENVMISRGCIIGSGVELGPNITVPPFSKLSIRPYSEDQPTDDELLMEGIGPSFDRKVVGTKGKGYLWPSIPFESDLDDLDARNYPLTEMGMHILCEYVQKELDKDDSYKLSVGTGRTFDPNSIEEMDDTESEDDESDDDGATMGTGFGSDDEDKEWKTEAEKTLQNVFVSGHTVDDIATELNTNKYAHNATFHDIRASVIPFLVGHVNLSNHSASAKELMQQWGAKLLVRYAKVQEDQVDCLEILHSCCAENEATYKVFAAMLRLFYEHDIAEEDAVMKWHGTTANTTGAMAKVRELAAPLVKFLQEADEEDSDEEDSD</sequence>
<dbReference type="GO" id="GO:0005829">
    <property type="term" value="C:cytosol"/>
    <property type="evidence" value="ECO:0007669"/>
    <property type="project" value="UniProtKB-SubCell"/>
</dbReference>
<dbReference type="OrthoDB" id="424572at2759"/>
<dbReference type="GO" id="GO:0005085">
    <property type="term" value="F:guanyl-nucleotide exchange factor activity"/>
    <property type="evidence" value="ECO:0007669"/>
    <property type="project" value="InterPro"/>
</dbReference>
<dbReference type="InterPro" id="IPR051956">
    <property type="entry name" value="eIF2B_epsilon"/>
</dbReference>
<dbReference type="InterPro" id="IPR035543">
    <property type="entry name" value="eIF-2B_epsilon_N"/>
</dbReference>
<dbReference type="Pfam" id="PF25084">
    <property type="entry name" value="LbH_EIF2B"/>
    <property type="match status" value="1"/>
</dbReference>
<evidence type="ECO:0000259" key="8">
    <source>
        <dbReference type="PROSITE" id="PS51363"/>
    </source>
</evidence>
<dbReference type="InterPro" id="IPR044123">
    <property type="entry name" value="W2_eIF2B_epsilon"/>
</dbReference>
<comment type="subcellular location">
    <subcellularLocation>
        <location evidence="1">Cytoplasm</location>
        <location evidence="1">Cytosol</location>
    </subcellularLocation>
</comment>
<dbReference type="RefSeq" id="XP_031023474.1">
    <property type="nucleotide sequence ID" value="XM_031170587.1"/>
</dbReference>
<dbReference type="CDD" id="cd04197">
    <property type="entry name" value="eIF-2B_epsilon_N"/>
    <property type="match status" value="1"/>
</dbReference>
<dbReference type="Pfam" id="PF00483">
    <property type="entry name" value="NTP_transferase"/>
    <property type="match status" value="1"/>
</dbReference>
<dbReference type="Proteomes" id="UP000319731">
    <property type="component" value="Unassembled WGS sequence"/>
</dbReference>
<dbReference type="EMBL" id="QEAO01000033">
    <property type="protein sequence ID" value="TPX32224.1"/>
    <property type="molecule type" value="Genomic_DNA"/>
</dbReference>
<evidence type="ECO:0000256" key="5">
    <source>
        <dbReference type="ARBA" id="ARBA00044345"/>
    </source>
</evidence>
<evidence type="ECO:0000256" key="7">
    <source>
        <dbReference type="SAM" id="MobiDB-lite"/>
    </source>
</evidence>
<dbReference type="Gene3D" id="2.160.10.10">
    <property type="entry name" value="Hexapeptide repeat proteins"/>
    <property type="match status" value="1"/>
</dbReference>
<reference evidence="9 10" key="1">
    <citation type="journal article" date="2019" name="Sci. Rep.">
        <title>Comparative genomics of chytrid fungi reveal insights into the obligate biotrophic and pathogenic lifestyle of Synchytrium endobioticum.</title>
        <authorList>
            <person name="van de Vossenberg B.T.L.H."/>
            <person name="Warris S."/>
            <person name="Nguyen H.D.T."/>
            <person name="van Gent-Pelzer M.P.E."/>
            <person name="Joly D.L."/>
            <person name="van de Geest H.C."/>
            <person name="Bonants P.J.M."/>
            <person name="Smith D.S."/>
            <person name="Levesque C.A."/>
            <person name="van der Lee T.A.J."/>
        </authorList>
    </citation>
    <scope>NUCLEOTIDE SEQUENCE [LARGE SCALE GENOMIC DNA]</scope>
    <source>
        <strain evidence="9 10">JEL517</strain>
    </source>
</reference>
<dbReference type="InterPro" id="IPR005835">
    <property type="entry name" value="NTP_transferase_dom"/>
</dbReference>
<comment type="caution">
    <text evidence="9">The sequence shown here is derived from an EMBL/GenBank/DDBJ whole genome shotgun (WGS) entry which is preliminary data.</text>
</comment>
<dbReference type="InterPro" id="IPR003307">
    <property type="entry name" value="W2_domain"/>
</dbReference>
<dbReference type="Pfam" id="PF14958">
    <property type="entry name" value="PAAT-like"/>
    <property type="match status" value="1"/>
</dbReference>
<dbReference type="FunFam" id="3.90.550.10:FF:000066">
    <property type="entry name" value="Translation initiation factor eIF-2B subunit epsilon"/>
    <property type="match status" value="1"/>
</dbReference>
<evidence type="ECO:0000313" key="9">
    <source>
        <dbReference type="EMBL" id="TPX32224.1"/>
    </source>
</evidence>